<organism evidence="7 8">
    <name type="scientific">Roridomyces roridus</name>
    <dbReference type="NCBI Taxonomy" id="1738132"/>
    <lineage>
        <taxon>Eukaryota</taxon>
        <taxon>Fungi</taxon>
        <taxon>Dikarya</taxon>
        <taxon>Basidiomycota</taxon>
        <taxon>Agaricomycotina</taxon>
        <taxon>Agaricomycetes</taxon>
        <taxon>Agaricomycetidae</taxon>
        <taxon>Agaricales</taxon>
        <taxon>Marasmiineae</taxon>
        <taxon>Mycenaceae</taxon>
        <taxon>Roridomyces</taxon>
    </lineage>
</organism>
<dbReference type="PANTHER" id="PTHR47338:SF29">
    <property type="entry name" value="ZN(2)-C6 FUNGAL-TYPE DOMAIN-CONTAINING PROTEIN"/>
    <property type="match status" value="1"/>
</dbReference>
<accession>A0AAD7FYY7</accession>
<evidence type="ECO:0000256" key="3">
    <source>
        <dbReference type="ARBA" id="ARBA00023015"/>
    </source>
</evidence>
<dbReference type="PROSITE" id="PS00463">
    <property type="entry name" value="ZN2_CY6_FUNGAL_1"/>
    <property type="match status" value="1"/>
</dbReference>
<sequence>MAKRALDRGTACLFCRKRKVKCDGGRPACRRCHEMGRAEDCEYNDPQARSENEHLESSIARLEARIRQLGGTLPTSPEVILHEPHLEGQPLGSFSFSSWSIQRPHQAPPTRLQVTLSDGWWRTPIPPPNVTKILIEFFARHASQFGFFLNGPRIVKSVFSPDARRPIFPRLLNGILLFGINLSGSPALQAHENVFLARVQQSSTLSNAVQPYHIVQNIQAEALLAQYFLRQGRFLEAMHHINAAASLSIGCGLRRLNGHHSERNAYPLPSTRDAVEQGERVNAFWSIMAAHKVFSVMMQWPSSVSDILDEQVDLPWPLDMEVYDSGIVPVNPHGQSTMKSFVEDPMSANFEAANSTLAQHAKAAALFERASHMGGQRASNLSDPDEQAQFTSFEHGLNQFMQTLPPFNGQGTIDTIRLRLVTFTLCQVAIIQLHSAFDNPASIHKCLNAARAVAWEHVDSTMGTLWVAVCQVIIRGIATIKNPRSSSRGWAASVSNADYPALNMALKSLIGTMSTFAPRCLLIDYQLNKVQETYKTLAGR</sequence>
<comment type="caution">
    <text evidence="7">The sequence shown here is derived from an EMBL/GenBank/DDBJ whole genome shotgun (WGS) entry which is preliminary data.</text>
</comment>
<evidence type="ECO:0000313" key="7">
    <source>
        <dbReference type="EMBL" id="KAJ7647001.1"/>
    </source>
</evidence>
<reference evidence="7" key="1">
    <citation type="submission" date="2023-03" db="EMBL/GenBank/DDBJ databases">
        <title>Massive genome expansion in bonnet fungi (Mycena s.s.) driven by repeated elements and novel gene families across ecological guilds.</title>
        <authorList>
            <consortium name="Lawrence Berkeley National Laboratory"/>
            <person name="Harder C.B."/>
            <person name="Miyauchi S."/>
            <person name="Viragh M."/>
            <person name="Kuo A."/>
            <person name="Thoen E."/>
            <person name="Andreopoulos B."/>
            <person name="Lu D."/>
            <person name="Skrede I."/>
            <person name="Drula E."/>
            <person name="Henrissat B."/>
            <person name="Morin E."/>
            <person name="Kohler A."/>
            <person name="Barry K."/>
            <person name="LaButti K."/>
            <person name="Morin E."/>
            <person name="Salamov A."/>
            <person name="Lipzen A."/>
            <person name="Mereny Z."/>
            <person name="Hegedus B."/>
            <person name="Baldrian P."/>
            <person name="Stursova M."/>
            <person name="Weitz H."/>
            <person name="Taylor A."/>
            <person name="Grigoriev I.V."/>
            <person name="Nagy L.G."/>
            <person name="Martin F."/>
            <person name="Kauserud H."/>
        </authorList>
    </citation>
    <scope>NUCLEOTIDE SEQUENCE</scope>
    <source>
        <strain evidence="7">9284</strain>
    </source>
</reference>
<proteinExistence type="predicted"/>
<name>A0AAD7FYY7_9AGAR</name>
<dbReference type="InterPro" id="IPR036864">
    <property type="entry name" value="Zn2-C6_fun-type_DNA-bd_sf"/>
</dbReference>
<evidence type="ECO:0000256" key="4">
    <source>
        <dbReference type="ARBA" id="ARBA00023163"/>
    </source>
</evidence>
<dbReference type="InterPro" id="IPR050815">
    <property type="entry name" value="TF_fung"/>
</dbReference>
<feature type="domain" description="Zn(2)-C6 fungal-type" evidence="6">
    <location>
        <begin position="11"/>
        <end position="43"/>
    </location>
</feature>
<evidence type="ECO:0000256" key="2">
    <source>
        <dbReference type="ARBA" id="ARBA00022723"/>
    </source>
</evidence>
<keyword evidence="8" id="KW-1185">Reference proteome</keyword>
<gene>
    <name evidence="7" type="ORF">FB45DRAFT_998309</name>
</gene>
<keyword evidence="4" id="KW-0804">Transcription</keyword>
<dbReference type="PANTHER" id="PTHR47338">
    <property type="entry name" value="ZN(II)2CYS6 TRANSCRIPTION FACTOR (EUROFUNG)-RELATED"/>
    <property type="match status" value="1"/>
</dbReference>
<dbReference type="PROSITE" id="PS50048">
    <property type="entry name" value="ZN2_CY6_FUNGAL_2"/>
    <property type="match status" value="1"/>
</dbReference>
<dbReference type="CDD" id="cd12148">
    <property type="entry name" value="fungal_TF_MHR"/>
    <property type="match status" value="1"/>
</dbReference>
<dbReference type="CDD" id="cd00067">
    <property type="entry name" value="GAL4"/>
    <property type="match status" value="1"/>
</dbReference>
<dbReference type="Pfam" id="PF00172">
    <property type="entry name" value="Zn_clus"/>
    <property type="match status" value="1"/>
</dbReference>
<dbReference type="SMART" id="SM00066">
    <property type="entry name" value="GAL4"/>
    <property type="match status" value="1"/>
</dbReference>
<dbReference type="EMBL" id="JARKIF010000002">
    <property type="protein sequence ID" value="KAJ7647001.1"/>
    <property type="molecule type" value="Genomic_DNA"/>
</dbReference>
<dbReference type="Gene3D" id="4.10.240.10">
    <property type="entry name" value="Zn(2)-C6 fungal-type DNA-binding domain"/>
    <property type="match status" value="1"/>
</dbReference>
<evidence type="ECO:0000256" key="1">
    <source>
        <dbReference type="ARBA" id="ARBA00004123"/>
    </source>
</evidence>
<dbReference type="Proteomes" id="UP001221142">
    <property type="component" value="Unassembled WGS sequence"/>
</dbReference>
<dbReference type="AlphaFoldDB" id="A0AAD7FYY7"/>
<protein>
    <recommendedName>
        <fullName evidence="6">Zn(2)-C6 fungal-type domain-containing protein</fullName>
    </recommendedName>
</protein>
<comment type="subcellular location">
    <subcellularLocation>
        <location evidence="1">Nucleus</location>
    </subcellularLocation>
</comment>
<dbReference type="GO" id="GO:0005634">
    <property type="term" value="C:nucleus"/>
    <property type="evidence" value="ECO:0007669"/>
    <property type="project" value="UniProtKB-SubCell"/>
</dbReference>
<keyword evidence="2" id="KW-0479">Metal-binding</keyword>
<dbReference type="InterPro" id="IPR001138">
    <property type="entry name" value="Zn2Cys6_DnaBD"/>
</dbReference>
<dbReference type="SUPFAM" id="SSF57701">
    <property type="entry name" value="Zn2/Cys6 DNA-binding domain"/>
    <property type="match status" value="1"/>
</dbReference>
<evidence type="ECO:0000256" key="5">
    <source>
        <dbReference type="ARBA" id="ARBA00023242"/>
    </source>
</evidence>
<keyword evidence="3" id="KW-0805">Transcription regulation</keyword>
<evidence type="ECO:0000259" key="6">
    <source>
        <dbReference type="PROSITE" id="PS50048"/>
    </source>
</evidence>
<dbReference type="GO" id="GO:0008270">
    <property type="term" value="F:zinc ion binding"/>
    <property type="evidence" value="ECO:0007669"/>
    <property type="project" value="InterPro"/>
</dbReference>
<evidence type="ECO:0000313" key="8">
    <source>
        <dbReference type="Proteomes" id="UP001221142"/>
    </source>
</evidence>
<dbReference type="GO" id="GO:0000981">
    <property type="term" value="F:DNA-binding transcription factor activity, RNA polymerase II-specific"/>
    <property type="evidence" value="ECO:0007669"/>
    <property type="project" value="InterPro"/>
</dbReference>
<keyword evidence="5" id="KW-0539">Nucleus</keyword>